<evidence type="ECO:0000256" key="6">
    <source>
        <dbReference type="SAM" id="Phobius"/>
    </source>
</evidence>
<dbReference type="PANTHER" id="PTHR11654">
    <property type="entry name" value="OLIGOPEPTIDE TRANSPORTER-RELATED"/>
    <property type="match status" value="1"/>
</dbReference>
<name>A0A4S8JX13_MUSBA</name>
<feature type="transmembrane region" description="Helical" evidence="6">
    <location>
        <begin position="423"/>
        <end position="443"/>
    </location>
</feature>
<dbReference type="AlphaFoldDB" id="A0A4S8JX13"/>
<evidence type="ECO:0000256" key="3">
    <source>
        <dbReference type="ARBA" id="ARBA00022692"/>
    </source>
</evidence>
<dbReference type="GO" id="GO:0022857">
    <property type="term" value="F:transmembrane transporter activity"/>
    <property type="evidence" value="ECO:0007669"/>
    <property type="project" value="InterPro"/>
</dbReference>
<comment type="subcellular location">
    <subcellularLocation>
        <location evidence="1">Membrane</location>
        <topology evidence="1">Multi-pass membrane protein</topology>
    </subcellularLocation>
</comment>
<accession>A0A4S8JX13</accession>
<organism evidence="7 8">
    <name type="scientific">Musa balbisiana</name>
    <name type="common">Banana</name>
    <dbReference type="NCBI Taxonomy" id="52838"/>
    <lineage>
        <taxon>Eukaryota</taxon>
        <taxon>Viridiplantae</taxon>
        <taxon>Streptophyta</taxon>
        <taxon>Embryophyta</taxon>
        <taxon>Tracheophyta</taxon>
        <taxon>Spermatophyta</taxon>
        <taxon>Magnoliopsida</taxon>
        <taxon>Liliopsida</taxon>
        <taxon>Zingiberales</taxon>
        <taxon>Musaceae</taxon>
        <taxon>Musa</taxon>
    </lineage>
</organism>
<feature type="transmembrane region" description="Helical" evidence="6">
    <location>
        <begin position="103"/>
        <end position="126"/>
    </location>
</feature>
<feature type="transmembrane region" description="Helical" evidence="6">
    <location>
        <begin position="197"/>
        <end position="217"/>
    </location>
</feature>
<keyword evidence="4 6" id="KW-1133">Transmembrane helix</keyword>
<feature type="transmembrane region" description="Helical" evidence="6">
    <location>
        <begin position="37"/>
        <end position="57"/>
    </location>
</feature>
<evidence type="ECO:0000256" key="5">
    <source>
        <dbReference type="ARBA" id="ARBA00023136"/>
    </source>
</evidence>
<feature type="transmembrane region" description="Helical" evidence="6">
    <location>
        <begin position="340"/>
        <end position="362"/>
    </location>
</feature>
<dbReference type="Proteomes" id="UP000317650">
    <property type="component" value="Chromosome 5"/>
</dbReference>
<evidence type="ECO:0000313" key="7">
    <source>
        <dbReference type="EMBL" id="THU66821.1"/>
    </source>
</evidence>
<comment type="similarity">
    <text evidence="2">Belongs to the major facilitator superfamily. Proton-dependent oligopeptide transporter (POT/PTR) (TC 2.A.17) family.</text>
</comment>
<evidence type="ECO:0000313" key="8">
    <source>
        <dbReference type="Proteomes" id="UP000317650"/>
    </source>
</evidence>
<dbReference type="GO" id="GO:0016020">
    <property type="term" value="C:membrane"/>
    <property type="evidence" value="ECO:0007669"/>
    <property type="project" value="UniProtKB-SubCell"/>
</dbReference>
<protein>
    <recommendedName>
        <fullName evidence="9">Major facilitator superfamily (MFS) profile domain-containing protein</fullName>
    </recommendedName>
</protein>
<feature type="transmembrane region" description="Helical" evidence="6">
    <location>
        <begin position="223"/>
        <end position="246"/>
    </location>
</feature>
<dbReference type="InterPro" id="IPR036259">
    <property type="entry name" value="MFS_trans_sf"/>
</dbReference>
<feature type="transmembrane region" description="Helical" evidence="6">
    <location>
        <begin position="463"/>
        <end position="485"/>
    </location>
</feature>
<evidence type="ECO:0000256" key="4">
    <source>
        <dbReference type="ARBA" id="ARBA00022989"/>
    </source>
</evidence>
<dbReference type="InterPro" id="IPR000109">
    <property type="entry name" value="POT_fam"/>
</dbReference>
<feature type="transmembrane region" description="Helical" evidence="6">
    <location>
        <begin position="544"/>
        <end position="563"/>
    </location>
</feature>
<evidence type="ECO:0008006" key="9">
    <source>
        <dbReference type="Google" id="ProtNLM"/>
    </source>
</evidence>
<keyword evidence="3 6" id="KW-0812">Transmembrane</keyword>
<feature type="transmembrane region" description="Helical" evidence="6">
    <location>
        <begin position="497"/>
        <end position="519"/>
    </location>
</feature>
<dbReference type="EMBL" id="PYDT01000003">
    <property type="protein sequence ID" value="THU66821.1"/>
    <property type="molecule type" value="Genomic_DNA"/>
</dbReference>
<reference evidence="7 8" key="1">
    <citation type="journal article" date="2019" name="Nat. Plants">
        <title>Genome sequencing of Musa balbisiana reveals subgenome evolution and function divergence in polyploid bananas.</title>
        <authorList>
            <person name="Yao X."/>
        </authorList>
    </citation>
    <scope>NUCLEOTIDE SEQUENCE [LARGE SCALE GENOMIC DNA]</scope>
    <source>
        <strain evidence="8">cv. DH-PKW</strain>
        <tissue evidence="7">Leaves</tissue>
    </source>
</reference>
<evidence type="ECO:0000256" key="2">
    <source>
        <dbReference type="ARBA" id="ARBA00005982"/>
    </source>
</evidence>
<feature type="transmembrane region" description="Helical" evidence="6">
    <location>
        <begin position="146"/>
        <end position="167"/>
    </location>
</feature>
<feature type="transmembrane region" description="Helical" evidence="6">
    <location>
        <begin position="77"/>
        <end position="96"/>
    </location>
</feature>
<gene>
    <name evidence="7" type="ORF">C4D60_Mb05t18230</name>
</gene>
<keyword evidence="5 6" id="KW-0472">Membrane</keyword>
<dbReference type="Pfam" id="PF00854">
    <property type="entry name" value="PTR2"/>
    <property type="match status" value="1"/>
</dbReference>
<comment type="caution">
    <text evidence="7">The sequence shown here is derived from an EMBL/GenBank/DDBJ whole genome shotgun (WGS) entry which is preliminary data.</text>
</comment>
<keyword evidence="8" id="KW-1185">Reference proteome</keyword>
<dbReference type="Gene3D" id="1.20.1250.20">
    <property type="entry name" value="MFS general substrate transporter like domains"/>
    <property type="match status" value="1"/>
</dbReference>
<dbReference type="SUPFAM" id="SSF103473">
    <property type="entry name" value="MFS general substrate transporter"/>
    <property type="match status" value="1"/>
</dbReference>
<evidence type="ECO:0000256" key="1">
    <source>
        <dbReference type="ARBA" id="ARBA00004141"/>
    </source>
</evidence>
<feature type="transmembrane region" description="Helical" evidence="6">
    <location>
        <begin position="382"/>
        <end position="402"/>
    </location>
</feature>
<dbReference type="CDD" id="cd17414">
    <property type="entry name" value="MFS_NPF4"/>
    <property type="match status" value="1"/>
</dbReference>
<sequence>MDFQTRQNLRGDCMLTEVSLDCRGKPCKPNKHGGMRAACFVLGIQAFEIMAIAAVGNNLITYVFNEMHFPLSESANIVTNFVGTIFILSLVGGFLSDSYLGSFWTMLVFGFVELSGLILLSVQAHLPQLRPPPCNMMSGEHCMEAKGFKAATFFLALYLVALGSGCLKPNMISHGADQFRNDDPDQSRKLSTYFNTAYFSFCVGELIALTVLVWVQMRSGMDVGFGVSAAAMAMGLISLVCGAPFYRNKPSQGSIFTPIARVFVAAFAKRKQVCPSSSEVPHAKNVPKHHGVSSQSVCNFGHIHKFRFLDKACIKSQDGCNMKESPWKLCSTAEVEQVKVILSVIPIFACTIIFNTVLAQLQTFSVEQGSSMNTRLADSFRVPPASLQAIPYVVLVILVPIYETSFVPLARKLTREDSGITPLQRIGVGLFTATFSMVAAAMIEKERREMAVGSGKLMSIFWIAPQFLIFGLSEMFTAVGLIEFFYKQSSGGMQSFLTAMTYCSYSFGFFLSSLLVSLVNKITSSSSNGGWLGDNDLNKDRLDLFYWLLAALSLLNFLNYLFWAKWYSNTPSPSTDTHVGAENIP</sequence>
<proteinExistence type="inferred from homology"/>